<feature type="domain" description="Integrase catalytic" evidence="1">
    <location>
        <begin position="129"/>
        <end position="318"/>
    </location>
</feature>
<protein>
    <recommendedName>
        <fullName evidence="1">Integrase catalytic domain-containing protein</fullName>
    </recommendedName>
</protein>
<keyword evidence="3" id="KW-1185">Reference proteome</keyword>
<evidence type="ECO:0000313" key="3">
    <source>
        <dbReference type="Proteomes" id="UP001642540"/>
    </source>
</evidence>
<sequence length="340" mass="38227">MLEDDIKQLHLRQRVSENSKLKKLVPFQDEEGLLRVEGRLHHADLPVDRRHPIILPRNNHLTSLIIEECHIRHFHSGASLTCAALQHDYWILGAKDAVRHQIRKCIRCKRVRATGMQQLMGNLPAGRVNQNRPFLHSGVDFAGPFQIKMRRGRGATSDKCYFAEFVCFTTKAVHIEVVTDLTTEAFIACLRRFTARRGVCSHLYSDCGTNFIGADRELSKQLLIVNRTSQQQCSELGITWAFNPPAAPHQGGLWEAAVKSIKFHLKRVMGTSLLTLEQFQTLLCNVEACLNSRPICALSSDATDYSALTPGHFLIGSQSRSQTSCKFNPTGFNIGVKLNK</sequence>
<dbReference type="Gene3D" id="3.30.420.10">
    <property type="entry name" value="Ribonuclease H-like superfamily/Ribonuclease H"/>
    <property type="match status" value="1"/>
</dbReference>
<organism evidence="2 3">
    <name type="scientific">Orchesella dallaii</name>
    <dbReference type="NCBI Taxonomy" id="48710"/>
    <lineage>
        <taxon>Eukaryota</taxon>
        <taxon>Metazoa</taxon>
        <taxon>Ecdysozoa</taxon>
        <taxon>Arthropoda</taxon>
        <taxon>Hexapoda</taxon>
        <taxon>Collembola</taxon>
        <taxon>Entomobryomorpha</taxon>
        <taxon>Entomobryoidea</taxon>
        <taxon>Orchesellidae</taxon>
        <taxon>Orchesellinae</taxon>
        <taxon>Orchesella</taxon>
    </lineage>
</organism>
<proteinExistence type="predicted"/>
<gene>
    <name evidence="2" type="ORF">ODALV1_LOCUS5855</name>
</gene>
<evidence type="ECO:0000313" key="2">
    <source>
        <dbReference type="EMBL" id="CAL8084624.1"/>
    </source>
</evidence>
<dbReference type="InterPro" id="IPR036397">
    <property type="entry name" value="RNaseH_sf"/>
</dbReference>
<dbReference type="InterPro" id="IPR012337">
    <property type="entry name" value="RNaseH-like_sf"/>
</dbReference>
<name>A0ABP1Q6Q4_9HEXA</name>
<dbReference type="Gene3D" id="1.10.340.70">
    <property type="match status" value="1"/>
</dbReference>
<accession>A0ABP1Q6Q4</accession>
<dbReference type="InterPro" id="IPR041588">
    <property type="entry name" value="Integrase_H2C2"/>
</dbReference>
<dbReference type="Proteomes" id="UP001642540">
    <property type="component" value="Unassembled WGS sequence"/>
</dbReference>
<evidence type="ECO:0000259" key="1">
    <source>
        <dbReference type="PROSITE" id="PS50994"/>
    </source>
</evidence>
<dbReference type="PANTHER" id="PTHR47331">
    <property type="entry name" value="PHD-TYPE DOMAIN-CONTAINING PROTEIN"/>
    <property type="match status" value="1"/>
</dbReference>
<dbReference type="InterPro" id="IPR001584">
    <property type="entry name" value="Integrase_cat-core"/>
</dbReference>
<comment type="caution">
    <text evidence="2">The sequence shown here is derived from an EMBL/GenBank/DDBJ whole genome shotgun (WGS) entry which is preliminary data.</text>
</comment>
<dbReference type="PROSITE" id="PS50994">
    <property type="entry name" value="INTEGRASE"/>
    <property type="match status" value="1"/>
</dbReference>
<reference evidence="2 3" key="1">
    <citation type="submission" date="2024-08" db="EMBL/GenBank/DDBJ databases">
        <authorList>
            <person name="Cucini C."/>
            <person name="Frati F."/>
        </authorList>
    </citation>
    <scope>NUCLEOTIDE SEQUENCE [LARGE SCALE GENOMIC DNA]</scope>
</reference>
<dbReference type="SUPFAM" id="SSF53098">
    <property type="entry name" value="Ribonuclease H-like"/>
    <property type="match status" value="1"/>
</dbReference>
<dbReference type="Pfam" id="PF17921">
    <property type="entry name" value="Integrase_H2C2"/>
    <property type="match status" value="1"/>
</dbReference>
<dbReference type="EMBL" id="CAXLJM020000018">
    <property type="protein sequence ID" value="CAL8084624.1"/>
    <property type="molecule type" value="Genomic_DNA"/>
</dbReference>